<keyword evidence="11" id="KW-1185">Reference proteome</keyword>
<dbReference type="InterPro" id="IPR017907">
    <property type="entry name" value="Znf_RING_CS"/>
</dbReference>
<dbReference type="FunFam" id="3.30.40.10:FF:000660">
    <property type="entry name" value="RING/U-box superfamily protein"/>
    <property type="match status" value="1"/>
</dbReference>
<dbReference type="GO" id="GO:0003735">
    <property type="term" value="F:structural constituent of ribosome"/>
    <property type="evidence" value="ECO:0007669"/>
    <property type="project" value="InterPro"/>
</dbReference>
<evidence type="ECO:0000256" key="7">
    <source>
        <dbReference type="PROSITE-ProRule" id="PRU00175"/>
    </source>
</evidence>
<comment type="similarity">
    <text evidence="1 8">Belongs to the universal ribosomal protein uS2 family.</text>
</comment>
<dbReference type="Proteomes" id="UP001055439">
    <property type="component" value="Chromosome 10"/>
</dbReference>
<sequence>MLSGGAMRKSFKDSLKVLEADIQHANTLASDFPADYDGACLQMRMSYSPVAHLFLFLVQWADCSLAGALGLLRIMIYKVHVDGSTTMSTHERKASIKEFYAVIFPSLLQLQKGITDMEDKKQRAVCMERYRRRDEDEMKHFSEIDAEREEECGICMEMNSKFVLPNCSHAMCMKCYREWNSRSRSCPFCRDSLKRVDSGDLWIYVDNRDVIDMETVTQENIKRLVMYIKELPVVVSESVVFDVYDSHISNLSFMEPVNPYLPVSQQCIYLTVQVYISSTLRAVLKFAQYTGAYPTAGRHTPGTFTNQLQTSFSEPRLLILTDPRTDHQPIKESALGNIPTIAFCDTDSPMRYVDIGIPSNKKGKLSIGCLFWLLARMVPQMRGTIPLGRKWEVMVDLFSIEILRRSRNRRKKRLQLHLIMVQWYQMINGLLNSGCPMVELYLLYSLQLLGLSRLLVKLLWGAEGWDAVAAPPVVAGVVAPGVPPAAAAPSGWE</sequence>
<reference evidence="10" key="1">
    <citation type="submission" date="2022-05" db="EMBL/GenBank/DDBJ databases">
        <title>The Musa troglodytarum L. genome provides insights into the mechanism of non-climacteric behaviour and enrichment of carotenoids.</title>
        <authorList>
            <person name="Wang J."/>
        </authorList>
    </citation>
    <scope>NUCLEOTIDE SEQUENCE</scope>
    <source>
        <tissue evidence="10">Leaf</tissue>
    </source>
</reference>
<keyword evidence="4" id="KW-0862">Zinc</keyword>
<dbReference type="GO" id="GO:0015935">
    <property type="term" value="C:small ribosomal subunit"/>
    <property type="evidence" value="ECO:0007669"/>
    <property type="project" value="InterPro"/>
</dbReference>
<dbReference type="GO" id="GO:0008270">
    <property type="term" value="F:zinc ion binding"/>
    <property type="evidence" value="ECO:0007669"/>
    <property type="project" value="UniProtKB-KW"/>
</dbReference>
<evidence type="ECO:0000256" key="5">
    <source>
        <dbReference type="ARBA" id="ARBA00022980"/>
    </source>
</evidence>
<dbReference type="SMART" id="SM00184">
    <property type="entry name" value="RING"/>
    <property type="match status" value="1"/>
</dbReference>
<keyword evidence="5 8" id="KW-0689">Ribosomal protein</keyword>
<dbReference type="GO" id="GO:0006412">
    <property type="term" value="P:translation"/>
    <property type="evidence" value="ECO:0007669"/>
    <property type="project" value="InterPro"/>
</dbReference>
<dbReference type="InterPro" id="IPR023591">
    <property type="entry name" value="Ribosomal_uS2_flav_dom_sf"/>
</dbReference>
<evidence type="ECO:0000313" key="10">
    <source>
        <dbReference type="EMBL" id="URD79935.1"/>
    </source>
</evidence>
<evidence type="ECO:0000259" key="9">
    <source>
        <dbReference type="PROSITE" id="PS50089"/>
    </source>
</evidence>
<dbReference type="Gene3D" id="3.40.50.10490">
    <property type="entry name" value="Glucose-6-phosphate isomerase like protein, domain 1"/>
    <property type="match status" value="1"/>
</dbReference>
<dbReference type="EMBL" id="CP097503">
    <property type="protein sequence ID" value="URD79935.1"/>
    <property type="molecule type" value="Genomic_DNA"/>
</dbReference>
<evidence type="ECO:0000256" key="3">
    <source>
        <dbReference type="ARBA" id="ARBA00022771"/>
    </source>
</evidence>
<protein>
    <submittedName>
        <fullName evidence="10">Zinc finger, RING-type</fullName>
    </submittedName>
</protein>
<dbReference type="PROSITE" id="PS00963">
    <property type="entry name" value="RIBOSOMAL_S2_2"/>
    <property type="match status" value="1"/>
</dbReference>
<organism evidence="10 11">
    <name type="scientific">Musa troglodytarum</name>
    <name type="common">fe'i banana</name>
    <dbReference type="NCBI Taxonomy" id="320322"/>
    <lineage>
        <taxon>Eukaryota</taxon>
        <taxon>Viridiplantae</taxon>
        <taxon>Streptophyta</taxon>
        <taxon>Embryophyta</taxon>
        <taxon>Tracheophyta</taxon>
        <taxon>Spermatophyta</taxon>
        <taxon>Magnoliopsida</taxon>
        <taxon>Liliopsida</taxon>
        <taxon>Zingiberales</taxon>
        <taxon>Musaceae</taxon>
        <taxon>Musa</taxon>
    </lineage>
</organism>
<dbReference type="InterPro" id="IPR001841">
    <property type="entry name" value="Znf_RING"/>
</dbReference>
<dbReference type="Gene3D" id="3.30.40.10">
    <property type="entry name" value="Zinc/RING finger domain, C3HC4 (zinc finger)"/>
    <property type="match status" value="1"/>
</dbReference>
<evidence type="ECO:0000256" key="2">
    <source>
        <dbReference type="ARBA" id="ARBA00022723"/>
    </source>
</evidence>
<feature type="domain" description="RING-type" evidence="9">
    <location>
        <begin position="152"/>
        <end position="190"/>
    </location>
</feature>
<dbReference type="Pfam" id="PF13920">
    <property type="entry name" value="zf-C3HC4_3"/>
    <property type="match status" value="1"/>
</dbReference>
<evidence type="ECO:0000256" key="1">
    <source>
        <dbReference type="ARBA" id="ARBA00006242"/>
    </source>
</evidence>
<evidence type="ECO:0000313" key="11">
    <source>
        <dbReference type="Proteomes" id="UP001055439"/>
    </source>
</evidence>
<dbReference type="InterPro" id="IPR018130">
    <property type="entry name" value="Ribosomal_uS2_CS"/>
</dbReference>
<name>A0A9E7JG60_9LILI</name>
<accession>A0A9E7JG60</accession>
<dbReference type="PANTHER" id="PTHR11489">
    <property type="entry name" value="40S RIBOSOMAL PROTEIN SA"/>
    <property type="match status" value="1"/>
</dbReference>
<evidence type="ECO:0000256" key="6">
    <source>
        <dbReference type="ARBA" id="ARBA00023274"/>
    </source>
</evidence>
<evidence type="ECO:0000256" key="8">
    <source>
        <dbReference type="RuleBase" id="RU003631"/>
    </source>
</evidence>
<dbReference type="InterPro" id="IPR001865">
    <property type="entry name" value="Ribosomal_uS2"/>
</dbReference>
<keyword evidence="2" id="KW-0479">Metal-binding</keyword>
<dbReference type="SUPFAM" id="SSF52313">
    <property type="entry name" value="Ribosomal protein S2"/>
    <property type="match status" value="1"/>
</dbReference>
<dbReference type="AlphaFoldDB" id="A0A9E7JG60"/>
<dbReference type="InterPro" id="IPR013083">
    <property type="entry name" value="Znf_RING/FYVE/PHD"/>
</dbReference>
<dbReference type="PROSITE" id="PS00518">
    <property type="entry name" value="ZF_RING_1"/>
    <property type="match status" value="1"/>
</dbReference>
<dbReference type="PRINTS" id="PR00395">
    <property type="entry name" value="RIBOSOMALS2"/>
</dbReference>
<dbReference type="SUPFAM" id="SSF57850">
    <property type="entry name" value="RING/U-box"/>
    <property type="match status" value="1"/>
</dbReference>
<dbReference type="PROSITE" id="PS50089">
    <property type="entry name" value="ZF_RING_2"/>
    <property type="match status" value="1"/>
</dbReference>
<gene>
    <name evidence="10" type="ORF">MUK42_19021</name>
</gene>
<dbReference type="Pfam" id="PF00318">
    <property type="entry name" value="Ribosomal_S2"/>
    <property type="match status" value="1"/>
</dbReference>
<evidence type="ECO:0000256" key="4">
    <source>
        <dbReference type="ARBA" id="ARBA00022833"/>
    </source>
</evidence>
<dbReference type="OrthoDB" id="1630758at2759"/>
<dbReference type="InterPro" id="IPR005707">
    <property type="entry name" value="Ribosomal_uS2_euk/arc"/>
</dbReference>
<proteinExistence type="inferred from homology"/>
<keyword evidence="3 7" id="KW-0863">Zinc-finger</keyword>
<keyword evidence="6 8" id="KW-0687">Ribonucleoprotein</keyword>
<dbReference type="CDD" id="cd01425">
    <property type="entry name" value="RPS2"/>
    <property type="match status" value="1"/>
</dbReference>